<accession>A0A1S4FDA6</accession>
<dbReference type="InterPro" id="IPR001254">
    <property type="entry name" value="Trypsin_dom"/>
</dbReference>
<keyword evidence="2" id="KW-0378">Hydrolase</keyword>
<organism evidence="6 7">
    <name type="scientific">Aedes aegypti</name>
    <name type="common">Yellowfever mosquito</name>
    <name type="synonym">Culex aegypti</name>
    <dbReference type="NCBI Taxonomy" id="7159"/>
    <lineage>
        <taxon>Eukaryota</taxon>
        <taxon>Metazoa</taxon>
        <taxon>Ecdysozoa</taxon>
        <taxon>Arthropoda</taxon>
        <taxon>Hexapoda</taxon>
        <taxon>Insecta</taxon>
        <taxon>Pterygota</taxon>
        <taxon>Neoptera</taxon>
        <taxon>Endopterygota</taxon>
        <taxon>Diptera</taxon>
        <taxon>Nematocera</taxon>
        <taxon>Culicoidea</taxon>
        <taxon>Culicidae</taxon>
        <taxon>Culicinae</taxon>
        <taxon>Aedini</taxon>
        <taxon>Aedes</taxon>
        <taxon>Stegomyia</taxon>
    </lineage>
</organism>
<keyword evidence="4" id="KW-1015">Disulfide bond</keyword>
<reference evidence="6 7" key="1">
    <citation type="submission" date="2017-06" db="EMBL/GenBank/DDBJ databases">
        <title>Aedes aegypti genome working group (AGWG) sequencing and assembly.</title>
        <authorList>
            <consortium name="Aedes aegypti Genome Working Group (AGWG)"/>
            <person name="Matthews B.J."/>
        </authorList>
    </citation>
    <scope>NUCLEOTIDE SEQUENCE [LARGE SCALE GENOMIC DNA]</scope>
    <source>
        <strain evidence="6 7">LVP_AGWG</strain>
    </source>
</reference>
<keyword evidence="1" id="KW-0645">Protease</keyword>
<evidence type="ECO:0000313" key="7">
    <source>
        <dbReference type="Proteomes" id="UP000008820"/>
    </source>
</evidence>
<evidence type="ECO:0000256" key="4">
    <source>
        <dbReference type="ARBA" id="ARBA00023157"/>
    </source>
</evidence>
<gene>
    <name evidence="6" type="primary">5567925</name>
</gene>
<dbReference type="OrthoDB" id="7726766at2759"/>
<dbReference type="Pfam" id="PF00089">
    <property type="entry name" value="Trypsin"/>
    <property type="match status" value="1"/>
</dbReference>
<evidence type="ECO:0000313" key="6">
    <source>
        <dbReference type="EnsemblMetazoa" id="AAEL006378-PA"/>
    </source>
</evidence>
<evidence type="ECO:0000256" key="1">
    <source>
        <dbReference type="ARBA" id="ARBA00022670"/>
    </source>
</evidence>
<dbReference type="GO" id="GO:0004252">
    <property type="term" value="F:serine-type endopeptidase activity"/>
    <property type="evidence" value="ECO:0007669"/>
    <property type="project" value="InterPro"/>
</dbReference>
<sequence>MKSTIAILLLAFSLANGYQLTDEEYDPFEPFISGGTNAVLGQFPSVVAVGVPTPNNAFCGGVILNENHVLTAARCVLTAQNTLLFPNQVTVMSGALQLNLAAPRIGVSAVYVHPQYNPFTFANNLAVLRTTSSFLPPMVATPNIGFALLGDEVPFDGMACQAAGWNNATTNPLQQFINAPILNRDTCNALALNLGRIDESMVCAGVTGTGPGVCASNMGTGLFCDGRLAGLLSTGFGCGQANNPGVYTQIRYFSAWIRQQFDRQDIPLGGSSPIPIW</sequence>
<dbReference type="InterPro" id="IPR009003">
    <property type="entry name" value="Peptidase_S1_PA"/>
</dbReference>
<comment type="similarity">
    <text evidence="5">Belongs to the peptidase S1 family. CLIP subfamily.</text>
</comment>
<dbReference type="InterPro" id="IPR043504">
    <property type="entry name" value="Peptidase_S1_PA_chymotrypsin"/>
</dbReference>
<evidence type="ECO:0000256" key="5">
    <source>
        <dbReference type="ARBA" id="ARBA00024195"/>
    </source>
</evidence>
<reference evidence="6" key="2">
    <citation type="submission" date="2020-05" db="UniProtKB">
        <authorList>
            <consortium name="EnsemblMetazoa"/>
        </authorList>
    </citation>
    <scope>IDENTIFICATION</scope>
    <source>
        <strain evidence="6">LVP_AGWG</strain>
    </source>
</reference>
<dbReference type="PANTHER" id="PTHR24276">
    <property type="entry name" value="POLYSERASE-RELATED"/>
    <property type="match status" value="1"/>
</dbReference>
<dbReference type="CDD" id="cd00190">
    <property type="entry name" value="Tryp_SPc"/>
    <property type="match status" value="1"/>
</dbReference>
<dbReference type="AlphaFoldDB" id="A0A1S4FDA6"/>
<dbReference type="Proteomes" id="UP000008820">
    <property type="component" value="Chromosome 1"/>
</dbReference>
<dbReference type="PANTHER" id="PTHR24276:SF91">
    <property type="entry name" value="AT26814P-RELATED"/>
    <property type="match status" value="1"/>
</dbReference>
<keyword evidence="7" id="KW-1185">Reference proteome</keyword>
<evidence type="ECO:0000256" key="3">
    <source>
        <dbReference type="ARBA" id="ARBA00022825"/>
    </source>
</evidence>
<dbReference type="SMART" id="SM00020">
    <property type="entry name" value="Tryp_SPc"/>
    <property type="match status" value="1"/>
</dbReference>
<dbReference type="InParanoid" id="A0A1S4FDA6"/>
<dbReference type="GO" id="GO:0006508">
    <property type="term" value="P:proteolysis"/>
    <property type="evidence" value="ECO:0007669"/>
    <property type="project" value="UniProtKB-KW"/>
</dbReference>
<proteinExistence type="inferred from homology"/>
<evidence type="ECO:0000256" key="2">
    <source>
        <dbReference type="ARBA" id="ARBA00022801"/>
    </source>
</evidence>
<protein>
    <submittedName>
        <fullName evidence="6">Uncharacterized protein</fullName>
    </submittedName>
</protein>
<keyword evidence="3" id="KW-0720">Serine protease</keyword>
<dbReference type="EnsemblMetazoa" id="AAEL006378-RA">
    <property type="protein sequence ID" value="AAEL006378-PA"/>
    <property type="gene ID" value="AAEL006378"/>
</dbReference>
<dbReference type="SUPFAM" id="SSF50494">
    <property type="entry name" value="Trypsin-like serine proteases"/>
    <property type="match status" value="1"/>
</dbReference>
<name>A0A1S4FDA6_AEDAE</name>
<dbReference type="VEuPathDB" id="VectorBase:AAEL006378"/>
<dbReference type="InterPro" id="IPR050430">
    <property type="entry name" value="Peptidase_S1"/>
</dbReference>
<dbReference type="Gene3D" id="2.40.10.10">
    <property type="entry name" value="Trypsin-like serine proteases"/>
    <property type="match status" value="1"/>
</dbReference>
<dbReference type="PROSITE" id="PS50240">
    <property type="entry name" value="TRYPSIN_DOM"/>
    <property type="match status" value="1"/>
</dbReference>